<evidence type="ECO:0000256" key="5">
    <source>
        <dbReference type="ARBA" id="ARBA00076740"/>
    </source>
</evidence>
<dbReference type="GO" id="GO:0016491">
    <property type="term" value="F:oxidoreductase activity"/>
    <property type="evidence" value="ECO:0007669"/>
    <property type="project" value="UniProtKB-KW"/>
</dbReference>
<evidence type="ECO:0000256" key="1">
    <source>
        <dbReference type="ARBA" id="ARBA00022723"/>
    </source>
</evidence>
<name>A0A835I0C6_9MAGN</name>
<evidence type="ECO:0000313" key="8">
    <source>
        <dbReference type="EMBL" id="KAF9608339.1"/>
    </source>
</evidence>
<keyword evidence="9" id="KW-1185">Reference proteome</keyword>
<dbReference type="AlphaFoldDB" id="A0A835I0C6"/>
<sequence>MGEEGMMIPIIDLDDFPNQAEKLVCACKEWGSFRIINHKVPLTLMSDMKSVVKSLFDVPVEIKKRNTDVIAGSGYVAPNKDNPLYEALGLYDLGSSQAVQEFCNQLEVSTDQRDTIMVYASALHNLTTEVWSKLAESMGVGSDSVKEWKCQFRINKYNFTHETIGSTGVCIHTDSSFLTILQEDECVGGLEVMPISSLPMGSFVPVDPLPGSLLVNLGDMATLWSNGTLYNVKHRVQCKDAALRFSIAMFLLGPKDKLVKAPPEFIDADHPQLYAPFTFIDLRKLRLSSGSRAGEVLDLARLPPIASQTV</sequence>
<dbReference type="PANTHER" id="PTHR47990">
    <property type="entry name" value="2-OXOGLUTARATE (2OG) AND FE(II)-DEPENDENT OXYGENASE SUPERFAMILY PROTEIN-RELATED"/>
    <property type="match status" value="1"/>
</dbReference>
<evidence type="ECO:0000256" key="4">
    <source>
        <dbReference type="ARBA" id="ARBA00074102"/>
    </source>
</evidence>
<keyword evidence="1 6" id="KW-0479">Metal-binding</keyword>
<dbReference type="GO" id="GO:0046872">
    <property type="term" value="F:metal ion binding"/>
    <property type="evidence" value="ECO:0007669"/>
    <property type="project" value="UniProtKB-KW"/>
</dbReference>
<dbReference type="Proteomes" id="UP000631114">
    <property type="component" value="Unassembled WGS sequence"/>
</dbReference>
<comment type="function">
    <text evidence="3">2-oxoglutarate-dependent dioxygenase essential for auxin catabolism and maintenance of auxin homeostasis in reproductive organs. Catalyzes the irreversible oxidation of indole-3-acetic acid (IAA) to the biologically inactive 2-oxoindole-3-acetic acid (OxIAA).</text>
</comment>
<keyword evidence="6" id="KW-0560">Oxidoreductase</keyword>
<protein>
    <recommendedName>
        <fullName evidence="4">2-oxoglutarate-dependent dioxygenase DAO</fullName>
    </recommendedName>
    <alternativeName>
        <fullName evidence="5">Protein DIOXYGENASE FOR AUXIN OXIDATION</fullName>
    </alternativeName>
</protein>
<dbReference type="EMBL" id="JADFTS010000004">
    <property type="protein sequence ID" value="KAF9608339.1"/>
    <property type="molecule type" value="Genomic_DNA"/>
</dbReference>
<dbReference type="InterPro" id="IPR026992">
    <property type="entry name" value="DIOX_N"/>
</dbReference>
<dbReference type="Pfam" id="PF03171">
    <property type="entry name" value="2OG-FeII_Oxy"/>
    <property type="match status" value="1"/>
</dbReference>
<evidence type="ECO:0000256" key="3">
    <source>
        <dbReference type="ARBA" id="ARBA00054658"/>
    </source>
</evidence>
<evidence type="ECO:0000256" key="2">
    <source>
        <dbReference type="ARBA" id="ARBA00023004"/>
    </source>
</evidence>
<dbReference type="InterPro" id="IPR027443">
    <property type="entry name" value="IPNS-like_sf"/>
</dbReference>
<dbReference type="Pfam" id="PF14226">
    <property type="entry name" value="DIOX_N"/>
    <property type="match status" value="1"/>
</dbReference>
<organism evidence="8 9">
    <name type="scientific">Coptis chinensis</name>
    <dbReference type="NCBI Taxonomy" id="261450"/>
    <lineage>
        <taxon>Eukaryota</taxon>
        <taxon>Viridiplantae</taxon>
        <taxon>Streptophyta</taxon>
        <taxon>Embryophyta</taxon>
        <taxon>Tracheophyta</taxon>
        <taxon>Spermatophyta</taxon>
        <taxon>Magnoliopsida</taxon>
        <taxon>Ranunculales</taxon>
        <taxon>Ranunculaceae</taxon>
        <taxon>Coptidoideae</taxon>
        <taxon>Coptis</taxon>
    </lineage>
</organism>
<dbReference type="FunFam" id="2.60.120.330:FF:000017">
    <property type="entry name" value="2-oxoglutarate-dependent dioxygenase DAO"/>
    <property type="match status" value="1"/>
</dbReference>
<comment type="similarity">
    <text evidence="6">Belongs to the iron/ascorbate-dependent oxidoreductase family.</text>
</comment>
<dbReference type="InterPro" id="IPR050231">
    <property type="entry name" value="Iron_ascorbate_oxido_reductase"/>
</dbReference>
<gene>
    <name evidence="8" type="ORF">IFM89_009274</name>
</gene>
<dbReference type="PROSITE" id="PS51471">
    <property type="entry name" value="FE2OG_OXY"/>
    <property type="match status" value="1"/>
</dbReference>
<evidence type="ECO:0000259" key="7">
    <source>
        <dbReference type="PROSITE" id="PS51471"/>
    </source>
</evidence>
<evidence type="ECO:0000313" key="9">
    <source>
        <dbReference type="Proteomes" id="UP000631114"/>
    </source>
</evidence>
<reference evidence="8 9" key="1">
    <citation type="submission" date="2020-10" db="EMBL/GenBank/DDBJ databases">
        <title>The Coptis chinensis genome and diversification of protoberbering-type alkaloids.</title>
        <authorList>
            <person name="Wang B."/>
            <person name="Shu S."/>
            <person name="Song C."/>
            <person name="Liu Y."/>
        </authorList>
    </citation>
    <scope>NUCLEOTIDE SEQUENCE [LARGE SCALE GENOMIC DNA]</scope>
    <source>
        <strain evidence="8">HL-2020</strain>
        <tissue evidence="8">Leaf</tissue>
    </source>
</reference>
<accession>A0A835I0C6</accession>
<proteinExistence type="inferred from homology"/>
<feature type="domain" description="Fe2OG dioxygenase" evidence="7">
    <location>
        <begin position="141"/>
        <end position="253"/>
    </location>
</feature>
<dbReference type="OrthoDB" id="288590at2759"/>
<dbReference type="Gene3D" id="2.60.120.330">
    <property type="entry name" value="B-lactam Antibiotic, Isopenicillin N Synthase, Chain"/>
    <property type="match status" value="1"/>
</dbReference>
<dbReference type="InterPro" id="IPR044861">
    <property type="entry name" value="IPNS-like_FE2OG_OXY"/>
</dbReference>
<comment type="caution">
    <text evidence="8">The sequence shown here is derived from an EMBL/GenBank/DDBJ whole genome shotgun (WGS) entry which is preliminary data.</text>
</comment>
<dbReference type="InterPro" id="IPR005123">
    <property type="entry name" value="Oxoglu/Fe-dep_dioxygenase_dom"/>
</dbReference>
<keyword evidence="2 6" id="KW-0408">Iron</keyword>
<evidence type="ECO:0000256" key="6">
    <source>
        <dbReference type="RuleBase" id="RU003682"/>
    </source>
</evidence>
<dbReference type="SUPFAM" id="SSF51197">
    <property type="entry name" value="Clavaminate synthase-like"/>
    <property type="match status" value="1"/>
</dbReference>